<dbReference type="InterPro" id="IPR039421">
    <property type="entry name" value="Type_1_exporter"/>
</dbReference>
<evidence type="ECO:0000256" key="7">
    <source>
        <dbReference type="ARBA" id="ARBA00022989"/>
    </source>
</evidence>
<keyword evidence="8 9" id="KW-0472">Membrane</keyword>
<evidence type="ECO:0000256" key="5">
    <source>
        <dbReference type="ARBA" id="ARBA00022741"/>
    </source>
</evidence>
<sequence>MIKKLKQAGAVLKKLKPFIAPYKWGFLGTVVTAVISVAAMTSAPRIEGMITTQLAKDASDIAGKIPGAGVHFDVILKILLILAVIYIIKMGTQIISMFLLTNSIQSAMHDMRNAVQDKIRRLPVKYFDTHSFGDTLSRVTNDIDSVSNGLQQSFIQVVSGVLTLVLVLVMVFTIQPVMAWLVVLIIPVSILISIAVVKRSQKQFKAQQDSLGELNGAITELYTGYNEILLFGRQKPSQERFREINGRLQKHALKAQFISSIMSPLISLSVYLCIGGVAVSGTVFVIQGMLTVGNLQAFIRYIWQCNEPLSQVAQLSAQIQAAFAGLKRIFEILDEPEEVPDPDPGVQLTQIKGNVEFDHVSFGYGDTPVIRDLDIKIKNGQMVAIVGPTGAGKTTIINLLLRFYDTDSGRILIDGVDIRTMKREDLRSMFGMVLQDTWLFSGSIYENIRYGRLDARKDEVIDAAKTANVHHFIRTLPKGYDMEIDEEGSNISQGEKQLLTIARAVLKDPKILILDEATSSVDTRLEKMLQEAMHKLLAGRTSFVIAHRLSTIKNADLILVLKEGQIVETGTHQELLEKKGYYEQLYHSQFSV</sequence>
<dbReference type="InterPro" id="IPR027417">
    <property type="entry name" value="P-loop_NTPase"/>
</dbReference>
<evidence type="ECO:0000256" key="1">
    <source>
        <dbReference type="ARBA" id="ARBA00004651"/>
    </source>
</evidence>
<dbReference type="KEGG" id="arf:AR1Y2_0682"/>
<dbReference type="Pfam" id="PF00664">
    <property type="entry name" value="ABC_membrane"/>
    <property type="match status" value="1"/>
</dbReference>
<evidence type="ECO:0000256" key="9">
    <source>
        <dbReference type="SAM" id="Phobius"/>
    </source>
</evidence>
<dbReference type="SUPFAM" id="SSF90123">
    <property type="entry name" value="ABC transporter transmembrane region"/>
    <property type="match status" value="1"/>
</dbReference>
<dbReference type="SMART" id="SM00382">
    <property type="entry name" value="AAA"/>
    <property type="match status" value="1"/>
</dbReference>
<protein>
    <submittedName>
        <fullName evidence="12">Lipid A export ATP-binding/permease protein MsbA</fullName>
    </submittedName>
</protein>
<dbReference type="EMBL" id="CP040058">
    <property type="protein sequence ID" value="QCP34136.1"/>
    <property type="molecule type" value="Genomic_DNA"/>
</dbReference>
<dbReference type="FunFam" id="3.40.50.300:FF:000287">
    <property type="entry name" value="Multidrug ABC transporter ATP-binding protein"/>
    <property type="match status" value="1"/>
</dbReference>
<dbReference type="Gene3D" id="1.20.1560.10">
    <property type="entry name" value="ABC transporter type 1, transmembrane domain"/>
    <property type="match status" value="1"/>
</dbReference>
<feature type="transmembrane region" description="Helical" evidence="9">
    <location>
        <begin position="178"/>
        <end position="197"/>
    </location>
</feature>
<dbReference type="Gene3D" id="3.40.50.300">
    <property type="entry name" value="P-loop containing nucleotide triphosphate hydrolases"/>
    <property type="match status" value="1"/>
</dbReference>
<dbReference type="InterPro" id="IPR036640">
    <property type="entry name" value="ABC1_TM_sf"/>
</dbReference>
<evidence type="ECO:0000256" key="8">
    <source>
        <dbReference type="ARBA" id="ARBA00023136"/>
    </source>
</evidence>
<dbReference type="CDD" id="cd18547">
    <property type="entry name" value="ABC_6TM_Tm288_like"/>
    <property type="match status" value="1"/>
</dbReference>
<dbReference type="PANTHER" id="PTHR43394:SF1">
    <property type="entry name" value="ATP-BINDING CASSETTE SUB-FAMILY B MEMBER 10, MITOCHONDRIAL"/>
    <property type="match status" value="1"/>
</dbReference>
<reference evidence="12 13" key="1">
    <citation type="submission" date="2019-05" db="EMBL/GenBank/DDBJ databases">
        <title>Complete genome sequencing of Anaerostipes rhamnosivorans.</title>
        <authorList>
            <person name="Bui T.P.N."/>
            <person name="de Vos W.M."/>
        </authorList>
    </citation>
    <scope>NUCLEOTIDE SEQUENCE [LARGE SCALE GENOMIC DNA]</scope>
    <source>
        <strain evidence="12 13">1y2</strain>
    </source>
</reference>
<evidence type="ECO:0000256" key="4">
    <source>
        <dbReference type="ARBA" id="ARBA00022692"/>
    </source>
</evidence>
<dbReference type="InterPro" id="IPR017871">
    <property type="entry name" value="ABC_transporter-like_CS"/>
</dbReference>
<gene>
    <name evidence="12" type="ORF">AR1Y2_0682</name>
</gene>
<evidence type="ECO:0000259" key="10">
    <source>
        <dbReference type="PROSITE" id="PS50893"/>
    </source>
</evidence>
<keyword evidence="5" id="KW-0547">Nucleotide-binding</keyword>
<keyword evidence="7 9" id="KW-1133">Transmembrane helix</keyword>
<dbReference type="InterPro" id="IPR003439">
    <property type="entry name" value="ABC_transporter-like_ATP-bd"/>
</dbReference>
<evidence type="ECO:0000256" key="3">
    <source>
        <dbReference type="ARBA" id="ARBA00022475"/>
    </source>
</evidence>
<dbReference type="AlphaFoldDB" id="A0A4P8I9S3"/>
<dbReference type="PROSITE" id="PS50929">
    <property type="entry name" value="ABC_TM1F"/>
    <property type="match status" value="1"/>
</dbReference>
<evidence type="ECO:0000256" key="6">
    <source>
        <dbReference type="ARBA" id="ARBA00022840"/>
    </source>
</evidence>
<comment type="subcellular location">
    <subcellularLocation>
        <location evidence="1">Cell membrane</location>
        <topology evidence="1">Multi-pass membrane protein</topology>
    </subcellularLocation>
</comment>
<feature type="transmembrane region" description="Helical" evidence="9">
    <location>
        <begin position="268"/>
        <end position="290"/>
    </location>
</feature>
<evidence type="ECO:0000313" key="13">
    <source>
        <dbReference type="Proteomes" id="UP000298653"/>
    </source>
</evidence>
<feature type="domain" description="ABC transporter" evidence="10">
    <location>
        <begin position="355"/>
        <end position="588"/>
    </location>
</feature>
<keyword evidence="2" id="KW-0813">Transport</keyword>
<feature type="transmembrane region" description="Helical" evidence="9">
    <location>
        <begin position="154"/>
        <end position="172"/>
    </location>
</feature>
<name>A0A4P8I9S3_9FIRM</name>
<accession>A0A4P8I9S3</accession>
<feature type="domain" description="ABC transmembrane type-1" evidence="11">
    <location>
        <begin position="27"/>
        <end position="321"/>
    </location>
</feature>
<dbReference type="InterPro" id="IPR011527">
    <property type="entry name" value="ABC1_TM_dom"/>
</dbReference>
<dbReference type="Pfam" id="PF00005">
    <property type="entry name" value="ABC_tran"/>
    <property type="match status" value="1"/>
</dbReference>
<dbReference type="PANTHER" id="PTHR43394">
    <property type="entry name" value="ATP-DEPENDENT PERMEASE MDL1, MITOCHONDRIAL"/>
    <property type="match status" value="1"/>
</dbReference>
<dbReference type="CDD" id="cd03254">
    <property type="entry name" value="ABCC_Glucan_exporter_like"/>
    <property type="match status" value="1"/>
</dbReference>
<dbReference type="PROSITE" id="PS00211">
    <property type="entry name" value="ABC_TRANSPORTER_1"/>
    <property type="match status" value="1"/>
</dbReference>
<feature type="transmembrane region" description="Helical" evidence="9">
    <location>
        <begin position="74"/>
        <end position="100"/>
    </location>
</feature>
<feature type="transmembrane region" description="Helical" evidence="9">
    <location>
        <begin position="21"/>
        <end position="40"/>
    </location>
</feature>
<dbReference type="GO" id="GO:0005886">
    <property type="term" value="C:plasma membrane"/>
    <property type="evidence" value="ECO:0007669"/>
    <property type="project" value="UniProtKB-SubCell"/>
</dbReference>
<dbReference type="GO" id="GO:0005524">
    <property type="term" value="F:ATP binding"/>
    <property type="evidence" value="ECO:0007669"/>
    <property type="project" value="UniProtKB-KW"/>
</dbReference>
<keyword evidence="13" id="KW-1185">Reference proteome</keyword>
<evidence type="ECO:0000259" key="11">
    <source>
        <dbReference type="PROSITE" id="PS50929"/>
    </source>
</evidence>
<dbReference type="GO" id="GO:0016887">
    <property type="term" value="F:ATP hydrolysis activity"/>
    <property type="evidence" value="ECO:0007669"/>
    <property type="project" value="InterPro"/>
</dbReference>
<evidence type="ECO:0000256" key="2">
    <source>
        <dbReference type="ARBA" id="ARBA00022448"/>
    </source>
</evidence>
<evidence type="ECO:0000313" key="12">
    <source>
        <dbReference type="EMBL" id="QCP34136.1"/>
    </source>
</evidence>
<dbReference type="FunFam" id="1.20.1560.10:FF:000011">
    <property type="entry name" value="Multidrug ABC transporter ATP-binding protein"/>
    <property type="match status" value="1"/>
</dbReference>
<dbReference type="SUPFAM" id="SSF52540">
    <property type="entry name" value="P-loop containing nucleoside triphosphate hydrolases"/>
    <property type="match status" value="1"/>
</dbReference>
<dbReference type="OrthoDB" id="9762778at2"/>
<organism evidence="12 13">
    <name type="scientific">Anaerostipes rhamnosivorans</name>
    <dbReference type="NCBI Taxonomy" id="1229621"/>
    <lineage>
        <taxon>Bacteria</taxon>
        <taxon>Bacillati</taxon>
        <taxon>Bacillota</taxon>
        <taxon>Clostridia</taxon>
        <taxon>Lachnospirales</taxon>
        <taxon>Lachnospiraceae</taxon>
        <taxon>Anaerostipes</taxon>
    </lineage>
</organism>
<keyword evidence="6 12" id="KW-0067">ATP-binding</keyword>
<keyword evidence="3" id="KW-1003">Cell membrane</keyword>
<dbReference type="GO" id="GO:0015421">
    <property type="term" value="F:ABC-type oligopeptide transporter activity"/>
    <property type="evidence" value="ECO:0007669"/>
    <property type="project" value="TreeGrafter"/>
</dbReference>
<dbReference type="Proteomes" id="UP000298653">
    <property type="component" value="Chromosome"/>
</dbReference>
<keyword evidence="4 9" id="KW-0812">Transmembrane</keyword>
<dbReference type="InterPro" id="IPR003593">
    <property type="entry name" value="AAA+_ATPase"/>
</dbReference>
<proteinExistence type="predicted"/>
<dbReference type="PROSITE" id="PS50893">
    <property type="entry name" value="ABC_TRANSPORTER_2"/>
    <property type="match status" value="1"/>
</dbReference>
<dbReference type="RefSeq" id="WP_137327716.1">
    <property type="nucleotide sequence ID" value="NZ_CP040058.1"/>
</dbReference>